<dbReference type="PANTHER" id="PTHR37309:SF1">
    <property type="entry name" value="SLR0284 PROTEIN"/>
    <property type="match status" value="1"/>
</dbReference>
<accession>E1QJA1</accession>
<gene>
    <name evidence="2" type="ordered locus">Deba_2282</name>
</gene>
<dbReference type="STRING" id="644282.Deba_2282"/>
<dbReference type="HOGENOM" id="CLU_120441_0_2_7"/>
<protein>
    <recommendedName>
        <fullName evidence="4">Phage holin family protein</fullName>
    </recommendedName>
</protein>
<evidence type="ECO:0008006" key="4">
    <source>
        <dbReference type="Google" id="ProtNLM"/>
    </source>
</evidence>
<proteinExistence type="predicted"/>
<evidence type="ECO:0000256" key="1">
    <source>
        <dbReference type="SAM" id="Phobius"/>
    </source>
</evidence>
<evidence type="ECO:0000313" key="3">
    <source>
        <dbReference type="Proteomes" id="UP000009047"/>
    </source>
</evidence>
<dbReference type="eggNOG" id="COG1950">
    <property type="taxonomic scope" value="Bacteria"/>
</dbReference>
<dbReference type="AlphaFoldDB" id="E1QJA1"/>
<keyword evidence="1" id="KW-0812">Transmembrane</keyword>
<feature type="transmembrane region" description="Helical" evidence="1">
    <location>
        <begin position="33"/>
        <end position="52"/>
    </location>
</feature>
<feature type="transmembrane region" description="Helical" evidence="1">
    <location>
        <begin position="59"/>
        <end position="84"/>
    </location>
</feature>
<feature type="transmembrane region" description="Helical" evidence="1">
    <location>
        <begin position="7"/>
        <end position="27"/>
    </location>
</feature>
<organism evidence="2 3">
    <name type="scientific">Desulfarculus baarsii (strain ATCC 33931 / DSM 2075 / LMG 7858 / VKM B-1802 / 2st14)</name>
    <dbReference type="NCBI Taxonomy" id="644282"/>
    <lineage>
        <taxon>Bacteria</taxon>
        <taxon>Pseudomonadati</taxon>
        <taxon>Thermodesulfobacteriota</taxon>
        <taxon>Desulfarculia</taxon>
        <taxon>Desulfarculales</taxon>
        <taxon>Desulfarculaceae</taxon>
        <taxon>Desulfarculus</taxon>
    </lineage>
</organism>
<keyword evidence="1" id="KW-0472">Membrane</keyword>
<keyword evidence="1" id="KW-1133">Transmembrane helix</keyword>
<feature type="transmembrane region" description="Helical" evidence="1">
    <location>
        <begin position="90"/>
        <end position="112"/>
    </location>
</feature>
<name>E1QJA1_DESB2</name>
<dbReference type="PANTHER" id="PTHR37309">
    <property type="entry name" value="SLR0284 PROTEIN"/>
    <property type="match status" value="1"/>
</dbReference>
<reference evidence="2 3" key="1">
    <citation type="journal article" date="2010" name="Stand. Genomic Sci.">
        <title>Complete genome sequence of Desulfarculus baarsii type strain (2st14).</title>
        <authorList>
            <person name="Sun H."/>
            <person name="Spring S."/>
            <person name="Lapidus A."/>
            <person name="Davenport K."/>
            <person name="Del Rio T.G."/>
            <person name="Tice H."/>
            <person name="Nolan M."/>
            <person name="Copeland A."/>
            <person name="Cheng J.F."/>
            <person name="Lucas S."/>
            <person name="Tapia R."/>
            <person name="Goodwin L."/>
            <person name="Pitluck S."/>
            <person name="Ivanova N."/>
            <person name="Pagani I."/>
            <person name="Mavromatis K."/>
            <person name="Ovchinnikova G."/>
            <person name="Pati A."/>
            <person name="Chen A."/>
            <person name="Palaniappan K."/>
            <person name="Hauser L."/>
            <person name="Chang Y.J."/>
            <person name="Jeffries C.D."/>
            <person name="Detter J.C."/>
            <person name="Han C."/>
            <person name="Rohde M."/>
            <person name="Brambilla E."/>
            <person name="Goker M."/>
            <person name="Woyke T."/>
            <person name="Bristow J."/>
            <person name="Eisen J.A."/>
            <person name="Markowitz V."/>
            <person name="Hugenholtz P."/>
            <person name="Kyrpides N.C."/>
            <person name="Klenk H.P."/>
            <person name="Land M."/>
        </authorList>
    </citation>
    <scope>NUCLEOTIDE SEQUENCE [LARGE SCALE GENOMIC DNA]</scope>
    <source>
        <strain evidence="3">ATCC 33931 / DSM 2075 / LMG 7858 / VKM B-1802 / 2st14</strain>
    </source>
</reference>
<dbReference type="KEGG" id="dbr:Deba_2282"/>
<sequence length="135" mass="14811">MKKGIIFRWIVNALGLLLVSWMFDGIWVKNIGWAFVAAIFLGVFNAVIRPLIILLTLPLTFLTMGLFIFLINALMLWLTGWLLAGFEVNGFWAAVGGSLVLSAISMAANSLVGDRGGIEVIELRRGSGGRWETRG</sequence>
<dbReference type="EMBL" id="CP002085">
    <property type="protein sequence ID" value="ADK85644.1"/>
    <property type="molecule type" value="Genomic_DNA"/>
</dbReference>
<dbReference type="RefSeq" id="WP_013259083.1">
    <property type="nucleotide sequence ID" value="NC_014365.1"/>
</dbReference>
<dbReference type="OrthoDB" id="9797048at2"/>
<dbReference type="Pfam" id="PF04020">
    <property type="entry name" value="Phage_holin_4_2"/>
    <property type="match status" value="1"/>
</dbReference>
<evidence type="ECO:0000313" key="2">
    <source>
        <dbReference type="EMBL" id="ADK85644.1"/>
    </source>
</evidence>
<dbReference type="InterPro" id="IPR007165">
    <property type="entry name" value="Phage_holin_4_2"/>
</dbReference>
<keyword evidence="3" id="KW-1185">Reference proteome</keyword>
<dbReference type="Proteomes" id="UP000009047">
    <property type="component" value="Chromosome"/>
</dbReference>